<reference evidence="2 3" key="1">
    <citation type="submission" date="2024-02" db="EMBL/GenBank/DDBJ databases">
        <title>Lysinimicrobium sediminis NBRC 112286.</title>
        <authorList>
            <person name="Ichikawa N."/>
            <person name="Katano-Makiyama Y."/>
            <person name="Hidaka K."/>
        </authorList>
    </citation>
    <scope>NUCLEOTIDE SEQUENCE [LARGE SCALE GENOMIC DNA]</scope>
    <source>
        <strain evidence="2 3">NBRC 112286</strain>
    </source>
</reference>
<proteinExistence type="predicted"/>
<name>A0ABP9WJ65_9MICO</name>
<evidence type="ECO:0000256" key="1">
    <source>
        <dbReference type="SAM" id="MobiDB-lite"/>
    </source>
</evidence>
<dbReference type="RefSeq" id="WP_286214338.1">
    <property type="nucleotide sequence ID" value="NZ_AP027736.1"/>
</dbReference>
<evidence type="ECO:0000313" key="2">
    <source>
        <dbReference type="EMBL" id="GAA5518656.1"/>
    </source>
</evidence>
<keyword evidence="3" id="KW-1185">Reference proteome</keyword>
<gene>
    <name evidence="2" type="ORF">Lsed01_01089</name>
</gene>
<comment type="caution">
    <text evidence="2">The sequence shown here is derived from an EMBL/GenBank/DDBJ whole genome shotgun (WGS) entry which is preliminary data.</text>
</comment>
<evidence type="ECO:0000313" key="3">
    <source>
        <dbReference type="Proteomes" id="UP001426770"/>
    </source>
</evidence>
<accession>A0ABP9WJ65</accession>
<dbReference type="Proteomes" id="UP001426770">
    <property type="component" value="Unassembled WGS sequence"/>
</dbReference>
<sequence>MRTLMSMRVGTGVLASMVAIALVSGALPAVPAVIIAGVAFVVLGGWEAYSAYTHRDQAEKFARAHGWEHVPRTAAYSTRFTGMPFDLVGDSVRQEDVLRGTYAGLRCAAFTHVVETTRQGESAVVQSFHVTLAELPVALPRLDIVPENLAHHVAQALGGIDIEVESHEFNARWRVIARDRKYGHDVIDPRMIERLLAWDAHGRSIRIDGGAVMVWGPGREAVDTLAKRLDVVVGVARRIPAHVLRRYEEQGHAMREPDAPLTGPDWATTPGALTSRRYTGIGAEDEPLNPWRDPEENPSSGA</sequence>
<organism evidence="2 3">
    <name type="scientific">Demequina sediminis</name>
    <dbReference type="NCBI Taxonomy" id="1930058"/>
    <lineage>
        <taxon>Bacteria</taxon>
        <taxon>Bacillati</taxon>
        <taxon>Actinomycetota</taxon>
        <taxon>Actinomycetes</taxon>
        <taxon>Micrococcales</taxon>
        <taxon>Demequinaceae</taxon>
        <taxon>Demequina</taxon>
    </lineage>
</organism>
<protein>
    <recommendedName>
        <fullName evidence="4">DUF3137 domain-containing protein</fullName>
    </recommendedName>
</protein>
<feature type="region of interest" description="Disordered" evidence="1">
    <location>
        <begin position="250"/>
        <end position="302"/>
    </location>
</feature>
<evidence type="ECO:0008006" key="4">
    <source>
        <dbReference type="Google" id="ProtNLM"/>
    </source>
</evidence>
<dbReference type="EMBL" id="BAABRR010000004">
    <property type="protein sequence ID" value="GAA5518656.1"/>
    <property type="molecule type" value="Genomic_DNA"/>
</dbReference>